<organism evidence="2 3">
    <name type="scientific">Lachnospira eligens CAG:72</name>
    <dbReference type="NCBI Taxonomy" id="1263077"/>
    <lineage>
        <taxon>Bacteria</taxon>
        <taxon>Bacillati</taxon>
        <taxon>Bacillota</taxon>
        <taxon>Clostridia</taxon>
        <taxon>Lachnospirales</taxon>
        <taxon>Lachnospiraceae</taxon>
        <taxon>Lachnospira</taxon>
    </lineage>
</organism>
<proteinExistence type="predicted"/>
<evidence type="ECO:0000313" key="2">
    <source>
        <dbReference type="EMBL" id="CDA40932.1"/>
    </source>
</evidence>
<evidence type="ECO:0000313" key="3">
    <source>
        <dbReference type="Proteomes" id="UP000018175"/>
    </source>
</evidence>
<comment type="caution">
    <text evidence="2">The sequence shown here is derived from an EMBL/GenBank/DDBJ whole genome shotgun (WGS) entry which is preliminary data.</text>
</comment>
<dbReference type="AlphaFoldDB" id="R6AIH8"/>
<dbReference type="EMBL" id="CBBU010000086">
    <property type="protein sequence ID" value="CDA40932.1"/>
    <property type="molecule type" value="Genomic_DNA"/>
</dbReference>
<reference evidence="2" key="1">
    <citation type="submission" date="2012-11" db="EMBL/GenBank/DDBJ databases">
        <title>Dependencies among metagenomic species, viruses, plasmids and units of genetic variation.</title>
        <authorList>
            <person name="Nielsen H.B."/>
            <person name="Almeida M."/>
            <person name="Juncker A.S."/>
            <person name="Rasmussen S."/>
            <person name="Li J."/>
            <person name="Sunagawa S."/>
            <person name="Plichta D."/>
            <person name="Gautier L."/>
            <person name="Le Chatelier E."/>
            <person name="Peletier E."/>
            <person name="Bonde I."/>
            <person name="Nielsen T."/>
            <person name="Manichanh C."/>
            <person name="Arumugam M."/>
            <person name="Batto J."/>
            <person name="Santos M.B.Q.D."/>
            <person name="Blom N."/>
            <person name="Borruel N."/>
            <person name="Burgdorf K.S."/>
            <person name="Boumezbeur F."/>
            <person name="Casellas F."/>
            <person name="Dore J."/>
            <person name="Guarner F."/>
            <person name="Hansen T."/>
            <person name="Hildebrand F."/>
            <person name="Kaas R.S."/>
            <person name="Kennedy S."/>
            <person name="Kristiansen K."/>
            <person name="Kultima J.R."/>
            <person name="Leonard P."/>
            <person name="Levenez F."/>
            <person name="Lund O."/>
            <person name="Moumen B."/>
            <person name="Le Paslier D."/>
            <person name="Pons N."/>
            <person name="Pedersen O."/>
            <person name="Prifti E."/>
            <person name="Qin J."/>
            <person name="Raes J."/>
            <person name="Tap J."/>
            <person name="Tims S."/>
            <person name="Ussery D.W."/>
            <person name="Yamada T."/>
            <person name="MetaHit consortium"/>
            <person name="Renault P."/>
            <person name="Sicheritz-Ponten T."/>
            <person name="Bork P."/>
            <person name="Wang J."/>
            <person name="Brunak S."/>
            <person name="Ehrlich S.D."/>
        </authorList>
    </citation>
    <scope>NUCLEOTIDE SEQUENCE [LARGE SCALE GENOMIC DNA]</scope>
</reference>
<dbReference type="Proteomes" id="UP000018175">
    <property type="component" value="Unassembled WGS sequence"/>
</dbReference>
<accession>R6AIH8</accession>
<feature type="transmembrane region" description="Helical" evidence="1">
    <location>
        <begin position="6"/>
        <end position="30"/>
    </location>
</feature>
<sequence length="171" mass="18975">MSDILNIISLVSFVLAGILLVLAVVLFFVFKIPSVWGDLSGKNARKSIERMRQNNEKTGKKAHVPSNVNLQRGKLTDKIQETQKSNIKDDEQTAVLNNSNITSELKDTNATEILVYNNATALLVDDNATTLLVDDNATTLLSDYQAEQPDINNAFDYIENIIIIHTNEVIS</sequence>
<protein>
    <submittedName>
        <fullName evidence="2">Uncharacterized protein</fullName>
    </submittedName>
</protein>
<keyword evidence="1" id="KW-0472">Membrane</keyword>
<keyword evidence="1" id="KW-0812">Transmembrane</keyword>
<gene>
    <name evidence="2" type="ORF">BN765_00129</name>
</gene>
<keyword evidence="1" id="KW-1133">Transmembrane helix</keyword>
<evidence type="ECO:0000256" key="1">
    <source>
        <dbReference type="SAM" id="Phobius"/>
    </source>
</evidence>
<name>R6AIH8_9FIRM</name>